<keyword evidence="2" id="KW-0808">Transferase</keyword>
<comment type="similarity">
    <text evidence="1">Belongs to the UDP-glycosyltransferase family.</text>
</comment>
<comment type="caution">
    <text evidence="3">The sequence shown here is derived from an EMBL/GenBank/DDBJ whole genome shotgun (WGS) entry which is preliminary data.</text>
</comment>
<evidence type="ECO:0000313" key="4">
    <source>
        <dbReference type="Proteomes" id="UP001058974"/>
    </source>
</evidence>
<dbReference type="Pfam" id="PF00201">
    <property type="entry name" value="UDPGT"/>
    <property type="match status" value="1"/>
</dbReference>
<dbReference type="AlphaFoldDB" id="A0A9D4VNL1"/>
<dbReference type="PANTHER" id="PTHR11926:SF1283">
    <property type="entry name" value="GLYCOSYLTRANSFERASE"/>
    <property type="match status" value="1"/>
</dbReference>
<dbReference type="SUPFAM" id="SSF53756">
    <property type="entry name" value="UDP-Glycosyltransferase/glycogen phosphorylase"/>
    <property type="match status" value="1"/>
</dbReference>
<dbReference type="EMBL" id="JAMSHJ010000007">
    <property type="protein sequence ID" value="KAI5385951.1"/>
    <property type="molecule type" value="Genomic_DNA"/>
</dbReference>
<dbReference type="Proteomes" id="UP001058974">
    <property type="component" value="Chromosome 7"/>
</dbReference>
<proteinExistence type="inferred from homology"/>
<dbReference type="Gramene" id="Psat07G0251100-T2">
    <property type="protein sequence ID" value="KAI5385951.1"/>
    <property type="gene ID" value="KIW84_072511"/>
</dbReference>
<evidence type="ECO:0000313" key="3">
    <source>
        <dbReference type="EMBL" id="KAI5385951.1"/>
    </source>
</evidence>
<accession>A0A9D4VNL1</accession>
<gene>
    <name evidence="3" type="ORF">KIW84_072511</name>
</gene>
<name>A0A9D4VNL1_PEA</name>
<dbReference type="Gene3D" id="3.40.50.2000">
    <property type="entry name" value="Glycogen Phosphorylase B"/>
    <property type="match status" value="1"/>
</dbReference>
<organism evidence="3 4">
    <name type="scientific">Pisum sativum</name>
    <name type="common">Garden pea</name>
    <name type="synonym">Lathyrus oleraceus</name>
    <dbReference type="NCBI Taxonomy" id="3888"/>
    <lineage>
        <taxon>Eukaryota</taxon>
        <taxon>Viridiplantae</taxon>
        <taxon>Streptophyta</taxon>
        <taxon>Embryophyta</taxon>
        <taxon>Tracheophyta</taxon>
        <taxon>Spermatophyta</taxon>
        <taxon>Magnoliopsida</taxon>
        <taxon>eudicotyledons</taxon>
        <taxon>Gunneridae</taxon>
        <taxon>Pentapetalae</taxon>
        <taxon>rosids</taxon>
        <taxon>fabids</taxon>
        <taxon>Fabales</taxon>
        <taxon>Fabaceae</taxon>
        <taxon>Papilionoideae</taxon>
        <taxon>50 kb inversion clade</taxon>
        <taxon>NPAAA clade</taxon>
        <taxon>Hologalegina</taxon>
        <taxon>IRL clade</taxon>
        <taxon>Fabeae</taxon>
        <taxon>Lathyrus</taxon>
    </lineage>
</organism>
<reference evidence="3 4" key="1">
    <citation type="journal article" date="2022" name="Nat. Genet.">
        <title>Improved pea reference genome and pan-genome highlight genomic features and evolutionary characteristics.</title>
        <authorList>
            <person name="Yang T."/>
            <person name="Liu R."/>
            <person name="Luo Y."/>
            <person name="Hu S."/>
            <person name="Wang D."/>
            <person name="Wang C."/>
            <person name="Pandey M.K."/>
            <person name="Ge S."/>
            <person name="Xu Q."/>
            <person name="Li N."/>
            <person name="Li G."/>
            <person name="Huang Y."/>
            <person name="Saxena R.K."/>
            <person name="Ji Y."/>
            <person name="Li M."/>
            <person name="Yan X."/>
            <person name="He Y."/>
            <person name="Liu Y."/>
            <person name="Wang X."/>
            <person name="Xiang C."/>
            <person name="Varshney R.K."/>
            <person name="Ding H."/>
            <person name="Gao S."/>
            <person name="Zong X."/>
        </authorList>
    </citation>
    <scope>NUCLEOTIDE SEQUENCE [LARGE SCALE GENOMIC DNA]</scope>
    <source>
        <strain evidence="3 4">cv. Zhongwan 6</strain>
    </source>
</reference>
<dbReference type="GO" id="GO:0080044">
    <property type="term" value="F:quercetin 7-O-glucosyltransferase activity"/>
    <property type="evidence" value="ECO:0007669"/>
    <property type="project" value="TreeGrafter"/>
</dbReference>
<evidence type="ECO:0000256" key="2">
    <source>
        <dbReference type="ARBA" id="ARBA00022679"/>
    </source>
</evidence>
<dbReference type="PANTHER" id="PTHR11926">
    <property type="entry name" value="GLUCOSYL/GLUCURONOSYL TRANSFERASES"/>
    <property type="match status" value="1"/>
</dbReference>
<protein>
    <submittedName>
        <fullName evidence="3">Uncharacterized protein</fullName>
    </submittedName>
</protein>
<dbReference type="GO" id="GO:0080043">
    <property type="term" value="F:quercetin 3-O-glucosyltransferase activity"/>
    <property type="evidence" value="ECO:0007669"/>
    <property type="project" value="TreeGrafter"/>
</dbReference>
<dbReference type="InterPro" id="IPR002213">
    <property type="entry name" value="UDP_glucos_trans"/>
</dbReference>
<evidence type="ECO:0000256" key="1">
    <source>
        <dbReference type="ARBA" id="ARBA00009995"/>
    </source>
</evidence>
<keyword evidence="4" id="KW-1185">Reference proteome</keyword>
<sequence length="100" mass="11094">MLESICEGVPMVCWPFFAEQQTNCFYACSKWGVGIEIESDVSREQVEGLVKELMGGVKGKEMKKRGVDWKHKAKAATTIGGSSYDNYNSLVLQLKILSGQ</sequence>